<dbReference type="GO" id="GO:0016646">
    <property type="term" value="F:oxidoreductase activity, acting on the CH-NH group of donors, NAD or NADP as acceptor"/>
    <property type="evidence" value="ECO:0007669"/>
    <property type="project" value="UniProtKB-ARBA"/>
</dbReference>
<dbReference type="EMBL" id="CP031165">
    <property type="protein sequence ID" value="AXV05402.1"/>
    <property type="molecule type" value="Genomic_DNA"/>
</dbReference>
<name>A0A346XT55_9ACTN</name>
<dbReference type="Pfam" id="PF01613">
    <property type="entry name" value="Flavin_Reduct"/>
    <property type="match status" value="1"/>
</dbReference>
<protein>
    <submittedName>
        <fullName evidence="6">Nitrilotriacetate monooxygenase component B</fullName>
    </submittedName>
</protein>
<keyword evidence="6" id="KW-0503">Monooxygenase</keyword>
<dbReference type="PANTHER" id="PTHR33798">
    <property type="entry name" value="FLAVOPROTEIN OXYGENASE"/>
    <property type="match status" value="1"/>
</dbReference>
<accession>A0A346XT55</accession>
<keyword evidence="6" id="KW-0560">Oxidoreductase</keyword>
<dbReference type="RefSeq" id="WP_114590217.1">
    <property type="nucleotide sequence ID" value="NZ_CP031165.1"/>
</dbReference>
<dbReference type="GO" id="GO:0010181">
    <property type="term" value="F:FMN binding"/>
    <property type="evidence" value="ECO:0007669"/>
    <property type="project" value="InterPro"/>
</dbReference>
<dbReference type="Gene3D" id="2.30.110.10">
    <property type="entry name" value="Electron Transport, Fmn-binding Protein, Chain A"/>
    <property type="match status" value="1"/>
</dbReference>
<organism evidence="6 7">
    <name type="scientific">Euzebya pacifica</name>
    <dbReference type="NCBI Taxonomy" id="1608957"/>
    <lineage>
        <taxon>Bacteria</taxon>
        <taxon>Bacillati</taxon>
        <taxon>Actinomycetota</taxon>
        <taxon>Nitriliruptoria</taxon>
        <taxon>Euzebyales</taxon>
    </lineage>
</organism>
<evidence type="ECO:0000313" key="7">
    <source>
        <dbReference type="Proteomes" id="UP000264006"/>
    </source>
</evidence>
<dbReference type="GO" id="GO:0004497">
    <property type="term" value="F:monooxygenase activity"/>
    <property type="evidence" value="ECO:0007669"/>
    <property type="project" value="UniProtKB-KW"/>
</dbReference>
<dbReference type="OrthoDB" id="9794638at2"/>
<evidence type="ECO:0000313" key="6">
    <source>
        <dbReference type="EMBL" id="AXV05402.1"/>
    </source>
</evidence>
<feature type="domain" description="Flavin reductase like" evidence="5">
    <location>
        <begin position="20"/>
        <end position="167"/>
    </location>
</feature>
<dbReference type="SMART" id="SM00903">
    <property type="entry name" value="Flavin_Reduct"/>
    <property type="match status" value="1"/>
</dbReference>
<comment type="similarity">
    <text evidence="4">Belongs to the flavoredoxin family.</text>
</comment>
<proteinExistence type="inferred from homology"/>
<dbReference type="InterPro" id="IPR002563">
    <property type="entry name" value="Flavin_Rdtase-like_dom"/>
</dbReference>
<keyword evidence="2" id="KW-0285">Flavoprotein</keyword>
<evidence type="ECO:0000256" key="2">
    <source>
        <dbReference type="ARBA" id="ARBA00022630"/>
    </source>
</evidence>
<keyword evidence="7" id="KW-1185">Reference proteome</keyword>
<evidence type="ECO:0000256" key="1">
    <source>
        <dbReference type="ARBA" id="ARBA00001917"/>
    </source>
</evidence>
<dbReference type="Proteomes" id="UP000264006">
    <property type="component" value="Chromosome"/>
</dbReference>
<comment type="cofactor">
    <cofactor evidence="1">
        <name>FMN</name>
        <dbReference type="ChEBI" id="CHEBI:58210"/>
    </cofactor>
</comment>
<dbReference type="AlphaFoldDB" id="A0A346XT55"/>
<dbReference type="SUPFAM" id="SSF50475">
    <property type="entry name" value="FMN-binding split barrel"/>
    <property type="match status" value="1"/>
</dbReference>
<reference evidence="6 7" key="1">
    <citation type="submission" date="2018-09" db="EMBL/GenBank/DDBJ databases">
        <title>Complete genome sequence of Euzebya sp. DY32-46 isolated from seawater of Pacific Ocean.</title>
        <authorList>
            <person name="Xu L."/>
            <person name="Wu Y.-H."/>
            <person name="Xu X.-W."/>
        </authorList>
    </citation>
    <scope>NUCLEOTIDE SEQUENCE [LARGE SCALE GENOMIC DNA]</scope>
    <source>
        <strain evidence="6 7">DY32-46</strain>
    </source>
</reference>
<dbReference type="PANTHER" id="PTHR33798:SF5">
    <property type="entry name" value="FLAVIN REDUCTASE LIKE DOMAIN-CONTAINING PROTEIN"/>
    <property type="match status" value="1"/>
</dbReference>
<gene>
    <name evidence="6" type="ORF">DVS28_a0701</name>
</gene>
<sequence length="202" mass="21313">MPTFDPADLSPDATYHLLSALVVPRPIAWVGSIGRDGVANLAPHSFFNVVSNDPPIVHFTSSGTKDTLTNIRAHPEFTVSLVTSDLLAAMNTTAVAAPPGEDEFALAGLEPAESVTVAPPRVAASPAALECTVRTVLSMGSGHMVFGDVTHLHVDDAVWRDGRVDHEVLAPVGRLSGSRYAMPGTIRELKRPSWADLEAGTS</sequence>
<evidence type="ECO:0000256" key="4">
    <source>
        <dbReference type="ARBA" id="ARBA00038054"/>
    </source>
</evidence>
<dbReference type="KEGG" id="euz:DVS28_a0701"/>
<keyword evidence="3" id="KW-0288">FMN</keyword>
<evidence type="ECO:0000259" key="5">
    <source>
        <dbReference type="SMART" id="SM00903"/>
    </source>
</evidence>
<evidence type="ECO:0000256" key="3">
    <source>
        <dbReference type="ARBA" id="ARBA00022643"/>
    </source>
</evidence>
<dbReference type="InterPro" id="IPR012349">
    <property type="entry name" value="Split_barrel_FMN-bd"/>
</dbReference>